<dbReference type="AlphaFoldDB" id="A0A0R1UYF8"/>
<feature type="transmembrane region" description="Helical" evidence="1">
    <location>
        <begin position="59"/>
        <end position="77"/>
    </location>
</feature>
<dbReference type="EMBL" id="AZFS01000044">
    <property type="protein sequence ID" value="KRL95922.1"/>
    <property type="molecule type" value="Genomic_DNA"/>
</dbReference>
<dbReference type="STRING" id="1423753.FD28_GL002151"/>
<evidence type="ECO:0000313" key="3">
    <source>
        <dbReference type="Proteomes" id="UP000051580"/>
    </source>
</evidence>
<keyword evidence="1" id="KW-0472">Membrane</keyword>
<evidence type="ECO:0000313" key="2">
    <source>
        <dbReference type="EMBL" id="KRL95922.1"/>
    </source>
</evidence>
<dbReference type="Proteomes" id="UP000051580">
    <property type="component" value="Unassembled WGS sequence"/>
</dbReference>
<keyword evidence="1" id="KW-1133">Transmembrane helix</keyword>
<reference evidence="2 3" key="1">
    <citation type="journal article" date="2015" name="Genome Announc.">
        <title>Expanding the biotechnology potential of lactobacilli through comparative genomics of 213 strains and associated genera.</title>
        <authorList>
            <person name="Sun Z."/>
            <person name="Harris H.M."/>
            <person name="McCann A."/>
            <person name="Guo C."/>
            <person name="Argimon S."/>
            <person name="Zhang W."/>
            <person name="Yang X."/>
            <person name="Jeffery I.B."/>
            <person name="Cooney J.C."/>
            <person name="Kagawa T.F."/>
            <person name="Liu W."/>
            <person name="Song Y."/>
            <person name="Salvetti E."/>
            <person name="Wrobel A."/>
            <person name="Rasinkangas P."/>
            <person name="Parkhill J."/>
            <person name="Rea M.C."/>
            <person name="O'Sullivan O."/>
            <person name="Ritari J."/>
            <person name="Douillard F.P."/>
            <person name="Paul Ross R."/>
            <person name="Yang R."/>
            <person name="Briner A.E."/>
            <person name="Felis G.E."/>
            <person name="de Vos W.M."/>
            <person name="Barrangou R."/>
            <person name="Klaenhammer T.R."/>
            <person name="Caufield P.W."/>
            <person name="Cui Y."/>
            <person name="Zhang H."/>
            <person name="O'Toole P.W."/>
        </authorList>
    </citation>
    <scope>NUCLEOTIDE SEQUENCE [LARGE SCALE GENOMIC DNA]</scope>
    <source>
        <strain evidence="2 3">DSM 16381</strain>
    </source>
</reference>
<feature type="transmembrane region" description="Helical" evidence="1">
    <location>
        <begin position="97"/>
        <end position="119"/>
    </location>
</feature>
<proteinExistence type="predicted"/>
<gene>
    <name evidence="2" type="ORF">FD28_GL002151</name>
</gene>
<organism evidence="2 3">
    <name type="scientific">Levilactobacillus hammesii DSM 16381</name>
    <dbReference type="NCBI Taxonomy" id="1423753"/>
    <lineage>
        <taxon>Bacteria</taxon>
        <taxon>Bacillati</taxon>
        <taxon>Bacillota</taxon>
        <taxon>Bacilli</taxon>
        <taxon>Lactobacillales</taxon>
        <taxon>Lactobacillaceae</taxon>
        <taxon>Levilactobacillus</taxon>
    </lineage>
</organism>
<keyword evidence="1" id="KW-0812">Transmembrane</keyword>
<accession>A0A0R1UYF8</accession>
<dbReference type="PATRIC" id="fig|1423753.3.peg.2258"/>
<name>A0A0R1UYF8_9LACO</name>
<evidence type="ECO:0000256" key="1">
    <source>
        <dbReference type="SAM" id="Phobius"/>
    </source>
</evidence>
<comment type="caution">
    <text evidence="2">The sequence shown here is derived from an EMBL/GenBank/DDBJ whole genome shotgun (WGS) entry which is preliminary data.</text>
</comment>
<protein>
    <submittedName>
        <fullName evidence="2">Uncharacterized protein</fullName>
    </submittedName>
</protein>
<keyword evidence="3" id="KW-1185">Reference proteome</keyword>
<sequence length="123" mass="13176">MTIFSALAVSLVMLTSQIKMVAWPGAADLSHDLSFIFLFYSALLLLLPRAVTVTGLNTPAGRTGLICMGVAIFIGYLPPDGINIPRNVPWREDYPLIQRTLIKLGRVVLILGGVAAIVAGRGN</sequence>
<feature type="transmembrane region" description="Helical" evidence="1">
    <location>
        <begin position="34"/>
        <end position="52"/>
    </location>
</feature>